<sequence>MTQHELNEFRRELRELFDRHIPRTAAAWFEVFDALGEEVDQFNKRTYTNFTEAEFEAHMDEVQKEADRIRALAAGR</sequence>
<protein>
    <submittedName>
        <fullName evidence="1">Uncharacterized protein</fullName>
    </submittedName>
</protein>
<dbReference type="EMBL" id="NAFL01000255">
    <property type="protein sequence ID" value="OSJ31523.1"/>
    <property type="molecule type" value="Genomic_DNA"/>
</dbReference>
<dbReference type="Proteomes" id="UP000193335">
    <property type="component" value="Unassembled WGS sequence"/>
</dbReference>
<gene>
    <name evidence="1" type="ORF">BSZ19_21810</name>
</gene>
<comment type="caution">
    <text evidence="1">The sequence shown here is derived from an EMBL/GenBank/DDBJ whole genome shotgun (WGS) entry which is preliminary data.</text>
</comment>
<organism evidence="1 2">
    <name type="scientific">Bradyrhizobium japonicum</name>
    <dbReference type="NCBI Taxonomy" id="375"/>
    <lineage>
        <taxon>Bacteria</taxon>
        <taxon>Pseudomonadati</taxon>
        <taxon>Pseudomonadota</taxon>
        <taxon>Alphaproteobacteria</taxon>
        <taxon>Hyphomicrobiales</taxon>
        <taxon>Nitrobacteraceae</taxon>
        <taxon>Bradyrhizobium</taxon>
    </lineage>
</organism>
<dbReference type="AlphaFoldDB" id="A0A1Y2JLU0"/>
<evidence type="ECO:0000313" key="1">
    <source>
        <dbReference type="EMBL" id="OSJ31523.1"/>
    </source>
</evidence>
<name>A0A1Y2JLU0_BRAJP</name>
<accession>A0A1Y2JLU0</accession>
<proteinExistence type="predicted"/>
<reference evidence="1 2" key="1">
    <citation type="submission" date="2017-03" db="EMBL/GenBank/DDBJ databases">
        <title>Whole genome sequences of fourteen strains of Bradyrhizobium canariense and one strain of Bradyrhizobium japonicum isolated from Lupinus (Papilionoideae: Genisteae) species in Algeria.</title>
        <authorList>
            <person name="Crovadore J."/>
            <person name="Chekireb D."/>
            <person name="Brachmann A."/>
            <person name="Chablais R."/>
            <person name="Cochard B."/>
            <person name="Lefort F."/>
        </authorList>
    </citation>
    <scope>NUCLEOTIDE SEQUENCE [LARGE SCALE GENOMIC DNA]</scope>
    <source>
        <strain evidence="1 2">UBMA197</strain>
    </source>
</reference>
<evidence type="ECO:0000313" key="2">
    <source>
        <dbReference type="Proteomes" id="UP000193335"/>
    </source>
</evidence>
<dbReference type="RefSeq" id="WP_085401627.1">
    <property type="nucleotide sequence ID" value="NZ_NAFL01000255.1"/>
</dbReference>